<dbReference type="EMBL" id="CM056816">
    <property type="protein sequence ID" value="KAJ8633948.1"/>
    <property type="molecule type" value="Genomic_DNA"/>
</dbReference>
<gene>
    <name evidence="1" type="ORF">MRB53_027284</name>
</gene>
<proteinExistence type="predicted"/>
<name>A0ACC2LL67_PERAE</name>
<evidence type="ECO:0000313" key="1">
    <source>
        <dbReference type="EMBL" id="KAJ8633948.1"/>
    </source>
</evidence>
<keyword evidence="2" id="KW-1185">Reference proteome</keyword>
<comment type="caution">
    <text evidence="1">The sequence shown here is derived from an EMBL/GenBank/DDBJ whole genome shotgun (WGS) entry which is preliminary data.</text>
</comment>
<organism evidence="1 2">
    <name type="scientific">Persea americana</name>
    <name type="common">Avocado</name>
    <dbReference type="NCBI Taxonomy" id="3435"/>
    <lineage>
        <taxon>Eukaryota</taxon>
        <taxon>Viridiplantae</taxon>
        <taxon>Streptophyta</taxon>
        <taxon>Embryophyta</taxon>
        <taxon>Tracheophyta</taxon>
        <taxon>Spermatophyta</taxon>
        <taxon>Magnoliopsida</taxon>
        <taxon>Magnoliidae</taxon>
        <taxon>Laurales</taxon>
        <taxon>Lauraceae</taxon>
        <taxon>Persea</taxon>
    </lineage>
</organism>
<accession>A0ACC2LL67</accession>
<sequence>MELVLLLHFMMQVLLQKAPLLAYQRHFAPNLVACPIPNIEFMRILLGFHGKISQPRVQMLLLLVFLVHQLVVVVNFVSYLKPLVFQLESLITKDAREAEIQGVIAEVPEMILKCVSRDEADLVVAQKVIDFNKCSSDSLS</sequence>
<reference evidence="1 2" key="1">
    <citation type="journal article" date="2022" name="Hortic Res">
        <title>A haplotype resolved chromosomal level avocado genome allows analysis of novel avocado genes.</title>
        <authorList>
            <person name="Nath O."/>
            <person name="Fletcher S.J."/>
            <person name="Hayward A."/>
            <person name="Shaw L.M."/>
            <person name="Masouleh A.K."/>
            <person name="Furtado A."/>
            <person name="Henry R.J."/>
            <person name="Mitter N."/>
        </authorList>
    </citation>
    <scope>NUCLEOTIDE SEQUENCE [LARGE SCALE GENOMIC DNA]</scope>
    <source>
        <strain evidence="2">cv. Hass</strain>
    </source>
</reference>
<dbReference type="Proteomes" id="UP001234297">
    <property type="component" value="Chromosome 8"/>
</dbReference>
<evidence type="ECO:0000313" key="2">
    <source>
        <dbReference type="Proteomes" id="UP001234297"/>
    </source>
</evidence>
<protein>
    <submittedName>
        <fullName evidence="1">Uncharacterized protein</fullName>
    </submittedName>
</protein>